<evidence type="ECO:0000313" key="2">
    <source>
        <dbReference type="Proteomes" id="UP000240971"/>
    </source>
</evidence>
<proteinExistence type="predicted"/>
<keyword evidence="2" id="KW-1185">Reference proteome</keyword>
<dbReference type="PROSITE" id="PS51257">
    <property type="entry name" value="PROKAR_LIPOPROTEIN"/>
    <property type="match status" value="1"/>
</dbReference>
<dbReference type="InterPro" id="IPR024079">
    <property type="entry name" value="MetalloPept_cat_dom_sf"/>
</dbReference>
<dbReference type="GO" id="GO:0008237">
    <property type="term" value="F:metallopeptidase activity"/>
    <property type="evidence" value="ECO:0007669"/>
    <property type="project" value="InterPro"/>
</dbReference>
<sequence length="247" mass="27337">MKHTKIYVNSTLALLLTIVTITSCKKENLETRPVAPEKPVVTQAVEDHLTITPERQKVIDFFNRNKNARGDASGAVAAASYRSFTINYSGSVPNDIKALVNGEIDQLYTTGITSTTKSHMTGAPINVYSSPGSGDLFYTNGNVYIVNFATYRSVHTGPGNVIFHELFHYLHDRWVSGGFNNSTIYNLYSNAYYSGVYSPGDYVMTNQAEYLAVSSEANYCNTNRPPYDAATLSSLDPDCRNYLITNF</sequence>
<protein>
    <submittedName>
        <fullName evidence="1">Uncharacterized protein</fullName>
    </submittedName>
</protein>
<dbReference type="AlphaFoldDB" id="A0A2P8HC90"/>
<accession>A0A2P8HC90</accession>
<dbReference type="OrthoDB" id="652767at2"/>
<comment type="caution">
    <text evidence="1">The sequence shown here is derived from an EMBL/GenBank/DDBJ whole genome shotgun (WGS) entry which is preliminary data.</text>
</comment>
<dbReference type="Gene3D" id="3.40.390.10">
    <property type="entry name" value="Collagenase (Catalytic Domain)"/>
    <property type="match status" value="1"/>
</dbReference>
<reference evidence="1 2" key="1">
    <citation type="submission" date="2018-03" db="EMBL/GenBank/DDBJ databases">
        <title>Genomic Encyclopedia of Archaeal and Bacterial Type Strains, Phase II (KMG-II): from individual species to whole genera.</title>
        <authorList>
            <person name="Goeker M."/>
        </authorList>
    </citation>
    <scope>NUCLEOTIDE SEQUENCE [LARGE SCALE GENOMIC DNA]</scope>
    <source>
        <strain evidence="1 2">DSM 24859</strain>
    </source>
</reference>
<dbReference type="EMBL" id="PYAW01000007">
    <property type="protein sequence ID" value="PSL43837.1"/>
    <property type="molecule type" value="Genomic_DNA"/>
</dbReference>
<gene>
    <name evidence="1" type="ORF">CLV51_107148</name>
</gene>
<dbReference type="Proteomes" id="UP000240971">
    <property type="component" value="Unassembled WGS sequence"/>
</dbReference>
<organism evidence="1 2">
    <name type="scientific">Chitinophaga niastensis</name>
    <dbReference type="NCBI Taxonomy" id="536980"/>
    <lineage>
        <taxon>Bacteria</taxon>
        <taxon>Pseudomonadati</taxon>
        <taxon>Bacteroidota</taxon>
        <taxon>Chitinophagia</taxon>
        <taxon>Chitinophagales</taxon>
        <taxon>Chitinophagaceae</taxon>
        <taxon>Chitinophaga</taxon>
    </lineage>
</organism>
<dbReference type="SUPFAM" id="SSF55486">
    <property type="entry name" value="Metalloproteases ('zincins'), catalytic domain"/>
    <property type="match status" value="1"/>
</dbReference>
<dbReference type="RefSeq" id="WP_106530808.1">
    <property type="nucleotide sequence ID" value="NZ_PYAW01000007.1"/>
</dbReference>
<name>A0A2P8HC90_CHINA</name>
<evidence type="ECO:0000313" key="1">
    <source>
        <dbReference type="EMBL" id="PSL43837.1"/>
    </source>
</evidence>